<evidence type="ECO:0000313" key="3">
    <source>
        <dbReference type="Proteomes" id="UP000010744"/>
    </source>
</evidence>
<reference evidence="2 3" key="1">
    <citation type="submission" date="2012-08" db="EMBL/GenBank/DDBJ databases">
        <title>Whole genome shotgun sequence of Gordonia rubripertincta NBRC 101908.</title>
        <authorList>
            <person name="Takarada H."/>
            <person name="Hosoyama A."/>
            <person name="Tsuchikane K."/>
            <person name="Katsumata H."/>
            <person name="Baba S."/>
            <person name="Ohji S."/>
            <person name="Yamazaki S."/>
            <person name="Fujita N."/>
        </authorList>
    </citation>
    <scope>NUCLEOTIDE SEQUENCE [LARGE SCALE GENOMIC DNA]</scope>
    <source>
        <strain evidence="2 3">NBRC 101908</strain>
    </source>
</reference>
<feature type="region of interest" description="Disordered" evidence="1">
    <location>
        <begin position="96"/>
        <end position="118"/>
    </location>
</feature>
<proteinExistence type="predicted"/>
<keyword evidence="3" id="KW-1185">Reference proteome</keyword>
<accession>A0ABQ0HQI9</accession>
<name>A0ABQ0HQI9_GORRU</name>
<protein>
    <submittedName>
        <fullName evidence="2">Uncharacterized protein</fullName>
    </submittedName>
</protein>
<dbReference type="Proteomes" id="UP000010744">
    <property type="component" value="Unassembled WGS sequence"/>
</dbReference>
<organism evidence="2 3">
    <name type="scientific">Gordonia rubripertincta NBRC 101908</name>
    <dbReference type="NCBI Taxonomy" id="1077975"/>
    <lineage>
        <taxon>Bacteria</taxon>
        <taxon>Bacillati</taxon>
        <taxon>Actinomycetota</taxon>
        <taxon>Actinomycetes</taxon>
        <taxon>Mycobacteriales</taxon>
        <taxon>Gordoniaceae</taxon>
        <taxon>Gordonia</taxon>
    </lineage>
</organism>
<comment type="caution">
    <text evidence="2">The sequence shown here is derived from an EMBL/GenBank/DDBJ whole genome shotgun (WGS) entry which is preliminary data.</text>
</comment>
<evidence type="ECO:0000256" key="1">
    <source>
        <dbReference type="SAM" id="MobiDB-lite"/>
    </source>
</evidence>
<dbReference type="EMBL" id="BAHB01000040">
    <property type="protein sequence ID" value="GAB84535.1"/>
    <property type="molecule type" value="Genomic_DNA"/>
</dbReference>
<sequence>MEEPRYRGEYQTCNDHRVLLALVASPEVVRFDKCATGTPPRNRCARCGTVSGRVGVQGAVTHQAAPASSPYGERMEPTGIMRTWNQQLGCGVIDSEATPGGASATIRVEASSPSRPNL</sequence>
<evidence type="ECO:0000313" key="2">
    <source>
        <dbReference type="EMBL" id="GAB84535.1"/>
    </source>
</evidence>
<gene>
    <name evidence="2" type="ORF">GORBP_040_00040</name>
</gene>